<dbReference type="PROSITE" id="PS50995">
    <property type="entry name" value="HTH_MARR_2"/>
    <property type="match status" value="1"/>
</dbReference>
<keyword evidence="1" id="KW-0805">Transcription regulation</keyword>
<dbReference type="Proteomes" id="UP000004191">
    <property type="component" value="Unassembled WGS sequence"/>
</dbReference>
<accession>H3NMR1</accession>
<dbReference type="Gene3D" id="1.10.10.10">
    <property type="entry name" value="Winged helix-like DNA-binding domain superfamily/Winged helix DNA-binding domain"/>
    <property type="match status" value="1"/>
</dbReference>
<dbReference type="OrthoDB" id="6462103at2"/>
<dbReference type="PANTHER" id="PTHR42756">
    <property type="entry name" value="TRANSCRIPTIONAL REGULATOR, MARR"/>
    <property type="match status" value="1"/>
</dbReference>
<dbReference type="InterPro" id="IPR036388">
    <property type="entry name" value="WH-like_DNA-bd_sf"/>
</dbReference>
<keyword evidence="3" id="KW-0804">Transcription</keyword>
<evidence type="ECO:0000256" key="3">
    <source>
        <dbReference type="ARBA" id="ARBA00023163"/>
    </source>
</evidence>
<reference evidence="5 6" key="1">
    <citation type="submission" date="2012-01" db="EMBL/GenBank/DDBJ databases">
        <title>The Genome Sequence of Helcococcus kunzii ATCC 51366.</title>
        <authorList>
            <consortium name="The Broad Institute Genome Sequencing Platform"/>
            <person name="Earl A."/>
            <person name="Ward D."/>
            <person name="Feldgarden M."/>
            <person name="Gevers D."/>
            <person name="Huys G."/>
            <person name="Young S.K."/>
            <person name="Zeng Q."/>
            <person name="Gargeya S."/>
            <person name="Fitzgerald M."/>
            <person name="Haas B."/>
            <person name="Abouelleil A."/>
            <person name="Alvarado L."/>
            <person name="Arachchi H.M."/>
            <person name="Berlin A."/>
            <person name="Chapman S.B."/>
            <person name="Gearin G."/>
            <person name="Goldberg J."/>
            <person name="Griggs A."/>
            <person name="Gujja S."/>
            <person name="Hansen M."/>
            <person name="Heiman D."/>
            <person name="Howarth C."/>
            <person name="Larimer J."/>
            <person name="Lui A."/>
            <person name="MacDonald P.J.P."/>
            <person name="McCowen C."/>
            <person name="Montmayeur A."/>
            <person name="Murphy C."/>
            <person name="Neiman D."/>
            <person name="Pearson M."/>
            <person name="Priest M."/>
            <person name="Roberts A."/>
            <person name="Saif S."/>
            <person name="Shea T."/>
            <person name="Sisk P."/>
            <person name="Stolte C."/>
            <person name="Sykes S."/>
            <person name="Wortman J."/>
            <person name="Nusbaum C."/>
            <person name="Birren B."/>
        </authorList>
    </citation>
    <scope>NUCLEOTIDE SEQUENCE [LARGE SCALE GENOMIC DNA]</scope>
    <source>
        <strain evidence="5 6">ATCC 51366</strain>
    </source>
</reference>
<proteinExistence type="predicted"/>
<dbReference type="SMART" id="SM00347">
    <property type="entry name" value="HTH_MARR"/>
    <property type="match status" value="1"/>
</dbReference>
<dbReference type="GO" id="GO:0003700">
    <property type="term" value="F:DNA-binding transcription factor activity"/>
    <property type="evidence" value="ECO:0007669"/>
    <property type="project" value="InterPro"/>
</dbReference>
<sequence length="146" mass="17125">MFRITKYINAIHWSSIAGRCQTFEEYDILGHQVSYLIAIYKYPGLSQENLRDAMFVNKSTVARNVKTLIDKGYAKSEVDSEDKRVNRIYPTQKLIDFFPKIEKHLDEWNNEILSDLSYEEKVTFENLLKKVALKAVNITKEKRDAQ</sequence>
<dbReference type="Pfam" id="PF12802">
    <property type="entry name" value="MarR_2"/>
    <property type="match status" value="1"/>
</dbReference>
<evidence type="ECO:0000313" key="5">
    <source>
        <dbReference type="EMBL" id="EHR34652.1"/>
    </source>
</evidence>
<dbReference type="GO" id="GO:0003677">
    <property type="term" value="F:DNA binding"/>
    <property type="evidence" value="ECO:0007669"/>
    <property type="project" value="UniProtKB-KW"/>
</dbReference>
<dbReference type="HOGENOM" id="CLU_083287_18_0_9"/>
<dbReference type="AlphaFoldDB" id="H3NMR1"/>
<protein>
    <recommendedName>
        <fullName evidence="4">HTH marR-type domain-containing protein</fullName>
    </recommendedName>
</protein>
<dbReference type="EMBL" id="AGEI01000019">
    <property type="protein sequence ID" value="EHR34652.1"/>
    <property type="molecule type" value="Genomic_DNA"/>
</dbReference>
<gene>
    <name evidence="5" type="ORF">HMPREF9709_00622</name>
</gene>
<dbReference type="STRING" id="883114.HMPREF9709_00622"/>
<evidence type="ECO:0000256" key="2">
    <source>
        <dbReference type="ARBA" id="ARBA00023125"/>
    </source>
</evidence>
<evidence type="ECO:0000259" key="4">
    <source>
        <dbReference type="PROSITE" id="PS50995"/>
    </source>
</evidence>
<dbReference type="PRINTS" id="PR00598">
    <property type="entry name" value="HTHMARR"/>
</dbReference>
<dbReference type="InterPro" id="IPR000835">
    <property type="entry name" value="HTH_MarR-typ"/>
</dbReference>
<keyword evidence="2" id="KW-0238">DNA-binding</keyword>
<comment type="caution">
    <text evidence="5">The sequence shown here is derived from an EMBL/GenBank/DDBJ whole genome shotgun (WGS) entry which is preliminary data.</text>
</comment>
<evidence type="ECO:0000256" key="1">
    <source>
        <dbReference type="ARBA" id="ARBA00023015"/>
    </source>
</evidence>
<organism evidence="5 6">
    <name type="scientific">Helcococcus kunzii ATCC 51366</name>
    <dbReference type="NCBI Taxonomy" id="883114"/>
    <lineage>
        <taxon>Bacteria</taxon>
        <taxon>Bacillati</taxon>
        <taxon>Bacillota</taxon>
        <taxon>Tissierellia</taxon>
        <taxon>Tissierellales</taxon>
        <taxon>Peptoniphilaceae</taxon>
        <taxon>Helcococcus</taxon>
    </lineage>
</organism>
<dbReference type="SUPFAM" id="SSF46785">
    <property type="entry name" value="Winged helix' DNA-binding domain"/>
    <property type="match status" value="1"/>
</dbReference>
<dbReference type="GeneID" id="96998627"/>
<dbReference type="eggNOG" id="COG1846">
    <property type="taxonomic scope" value="Bacteria"/>
</dbReference>
<dbReference type="PANTHER" id="PTHR42756:SF1">
    <property type="entry name" value="TRANSCRIPTIONAL REPRESSOR OF EMRAB OPERON"/>
    <property type="match status" value="1"/>
</dbReference>
<dbReference type="RefSeq" id="WP_005397883.1">
    <property type="nucleotide sequence ID" value="NZ_JH601088.1"/>
</dbReference>
<feature type="domain" description="HTH marR-type" evidence="4">
    <location>
        <begin position="1"/>
        <end position="133"/>
    </location>
</feature>
<evidence type="ECO:0000313" key="6">
    <source>
        <dbReference type="Proteomes" id="UP000004191"/>
    </source>
</evidence>
<keyword evidence="6" id="KW-1185">Reference proteome</keyword>
<name>H3NMR1_9FIRM</name>
<dbReference type="InterPro" id="IPR036390">
    <property type="entry name" value="WH_DNA-bd_sf"/>
</dbReference>